<feature type="compositionally biased region" description="Basic residues" evidence="1">
    <location>
        <begin position="23"/>
        <end position="38"/>
    </location>
</feature>
<organism evidence="2 3">
    <name type="scientific">Passerine adenovirus 1</name>
    <dbReference type="NCBI Taxonomy" id="2779174"/>
    <lineage>
        <taxon>Viruses</taxon>
        <taxon>Varidnaviria</taxon>
        <taxon>Bamfordvirae</taxon>
        <taxon>Preplasmiviricota</taxon>
        <taxon>Polisuviricotina</taxon>
        <taxon>Pharingeaviricetes</taxon>
        <taxon>Rowavirales</taxon>
        <taxon>Adenoviridae</taxon>
        <taxon>Barthadenovirus</taxon>
    </lineage>
</organism>
<accession>A0A7L9DK93</accession>
<protein>
    <submittedName>
        <fullName evidence="2">ORF12</fullName>
    </submittedName>
</protein>
<reference evidence="2" key="1">
    <citation type="journal article" date="2020" name="Viruses">
        <title>Molecular Characterisation of a Novel and Highly Divergent Passerine Adenovirus 1.</title>
        <authorList>
            <person name="Athukorala A."/>
            <person name="Forwood J.K."/>
            <person name="Phalen D.N."/>
            <person name="Sarker S."/>
        </authorList>
    </citation>
    <scope>NUCLEOTIDE SEQUENCE</scope>
    <source>
        <strain evidence="2">AU2787</strain>
    </source>
</reference>
<feature type="compositionally biased region" description="Low complexity" evidence="1">
    <location>
        <begin position="1"/>
        <end position="19"/>
    </location>
</feature>
<dbReference type="Proteomes" id="UP001230876">
    <property type="component" value="Segment"/>
</dbReference>
<sequence length="96" mass="10860">MSSMQSIAQIQQQAGYGSQDRTRHGRKRGCKCGRRRRGAPSSPGRGGRVHPRRKTGLGRRRARRRHVRGAVSSNASPKAPILIWCKLKNESFQLRR</sequence>
<feature type="compositionally biased region" description="Basic residues" evidence="1">
    <location>
        <begin position="47"/>
        <end position="68"/>
    </location>
</feature>
<evidence type="ECO:0000313" key="3">
    <source>
        <dbReference type="Proteomes" id="UP001230876"/>
    </source>
</evidence>
<dbReference type="EMBL" id="MT674683">
    <property type="protein sequence ID" value="QOJ53968.1"/>
    <property type="molecule type" value="Genomic_DNA"/>
</dbReference>
<evidence type="ECO:0000256" key="1">
    <source>
        <dbReference type="SAM" id="MobiDB-lite"/>
    </source>
</evidence>
<keyword evidence="3" id="KW-1185">Reference proteome</keyword>
<evidence type="ECO:0000313" key="2">
    <source>
        <dbReference type="EMBL" id="QOJ53968.1"/>
    </source>
</evidence>
<name>A0A7L9DK93_9ADEN</name>
<feature type="region of interest" description="Disordered" evidence="1">
    <location>
        <begin position="1"/>
        <end position="75"/>
    </location>
</feature>
<proteinExistence type="predicted"/>